<feature type="transmembrane region" description="Helical" evidence="1">
    <location>
        <begin position="68"/>
        <end position="86"/>
    </location>
</feature>
<keyword evidence="1" id="KW-0472">Membrane</keyword>
<dbReference type="EMBL" id="SMRU01000027">
    <property type="protein sequence ID" value="TDF91805.1"/>
    <property type="molecule type" value="Genomic_DNA"/>
</dbReference>
<feature type="transmembrane region" description="Helical" evidence="1">
    <location>
        <begin position="289"/>
        <end position="305"/>
    </location>
</feature>
<protein>
    <submittedName>
        <fullName evidence="3">Acyltransferase</fullName>
    </submittedName>
</protein>
<feature type="transmembrane region" description="Helical" evidence="1">
    <location>
        <begin position="366"/>
        <end position="387"/>
    </location>
</feature>
<dbReference type="GO" id="GO:0016747">
    <property type="term" value="F:acyltransferase activity, transferring groups other than amino-acyl groups"/>
    <property type="evidence" value="ECO:0007669"/>
    <property type="project" value="InterPro"/>
</dbReference>
<evidence type="ECO:0000313" key="4">
    <source>
        <dbReference type="Proteomes" id="UP000295511"/>
    </source>
</evidence>
<keyword evidence="3" id="KW-0012">Acyltransferase</keyword>
<organism evidence="3 4">
    <name type="scientific">Arthrobacter terricola</name>
    <dbReference type="NCBI Taxonomy" id="2547396"/>
    <lineage>
        <taxon>Bacteria</taxon>
        <taxon>Bacillati</taxon>
        <taxon>Actinomycetota</taxon>
        <taxon>Actinomycetes</taxon>
        <taxon>Micrococcales</taxon>
        <taxon>Micrococcaceae</taxon>
        <taxon>Arthrobacter</taxon>
    </lineage>
</organism>
<feature type="transmembrane region" description="Helical" evidence="1">
    <location>
        <begin position="135"/>
        <end position="157"/>
    </location>
</feature>
<gene>
    <name evidence="3" type="ORF">E1809_20010</name>
</gene>
<evidence type="ECO:0000313" key="3">
    <source>
        <dbReference type="EMBL" id="TDF91805.1"/>
    </source>
</evidence>
<dbReference type="Proteomes" id="UP000295511">
    <property type="component" value="Unassembled WGS sequence"/>
</dbReference>
<feature type="domain" description="Acyltransferase 3" evidence="2">
    <location>
        <begin position="65"/>
        <end position="383"/>
    </location>
</feature>
<feature type="transmembrane region" description="Helical" evidence="1">
    <location>
        <begin position="93"/>
        <end position="115"/>
    </location>
</feature>
<feature type="transmembrane region" description="Helical" evidence="1">
    <location>
        <begin position="265"/>
        <end position="282"/>
    </location>
</feature>
<dbReference type="PANTHER" id="PTHR23028:SF53">
    <property type="entry name" value="ACYL_TRANSF_3 DOMAIN-CONTAINING PROTEIN"/>
    <property type="match status" value="1"/>
</dbReference>
<sequence length="416" mass="44024">MSGQPTKYGPRPVVLPVSLQFGQDSEPHLPKKGRVGTMMDAIRTLPHQLSGTRSIGEALRTRGNSLNALRLVFAACVIVSHAWWLGGYGPEPALFGIKLGTAGVMGFFAISGYLITISAERSTAIEYVTARFLRIYPGLAVSAVLVAFVAAPTGALITGGHYSLSGATVFLEAALGLLIGVMKTPPIGTSLFGNNDHFDWDGPLWTLTWETLCYILIGVVVFLVRRRTPDGNGTTVAALWLFAAASGAVAGKIMAGGFGPDRTEFVLPLIAIFMAGALLAAMRDRIRMGALPCLLAVVAVWGAYSSGFGPALAPLPLAYAVLSIGSLPVASRIGSRHDISYGVYIYGWPIQQLLAALRLPSHVPPLAFAAAALVLVCPLAYLSSVMVEKPAQRLRERLLRPTHIRPDGSSPDSVAP</sequence>
<keyword evidence="1" id="KW-0812">Transmembrane</keyword>
<dbReference type="InterPro" id="IPR050879">
    <property type="entry name" value="Acyltransferase_3"/>
</dbReference>
<reference evidence="3 4" key="1">
    <citation type="submission" date="2019-03" db="EMBL/GenBank/DDBJ databases">
        <title>Whole genome sequence of Arthrobacter sp JH1-1.</title>
        <authorList>
            <person name="Trinh H.N."/>
        </authorList>
    </citation>
    <scope>NUCLEOTIDE SEQUENCE [LARGE SCALE GENOMIC DNA]</scope>
    <source>
        <strain evidence="3 4">JH1-1</strain>
    </source>
</reference>
<proteinExistence type="predicted"/>
<comment type="caution">
    <text evidence="3">The sequence shown here is derived from an EMBL/GenBank/DDBJ whole genome shotgun (WGS) entry which is preliminary data.</text>
</comment>
<keyword evidence="1" id="KW-1133">Transmembrane helix</keyword>
<feature type="transmembrane region" description="Helical" evidence="1">
    <location>
        <begin position="236"/>
        <end position="259"/>
    </location>
</feature>
<dbReference type="AlphaFoldDB" id="A0A4R5KBA5"/>
<dbReference type="PANTHER" id="PTHR23028">
    <property type="entry name" value="ACETYLTRANSFERASE"/>
    <property type="match status" value="1"/>
</dbReference>
<dbReference type="InterPro" id="IPR002656">
    <property type="entry name" value="Acyl_transf_3_dom"/>
</dbReference>
<dbReference type="GO" id="GO:0016020">
    <property type="term" value="C:membrane"/>
    <property type="evidence" value="ECO:0007669"/>
    <property type="project" value="TreeGrafter"/>
</dbReference>
<evidence type="ECO:0000256" key="1">
    <source>
        <dbReference type="SAM" id="Phobius"/>
    </source>
</evidence>
<evidence type="ECO:0000259" key="2">
    <source>
        <dbReference type="Pfam" id="PF01757"/>
    </source>
</evidence>
<keyword evidence="4" id="KW-1185">Reference proteome</keyword>
<accession>A0A4R5KBA5</accession>
<dbReference type="OrthoDB" id="9796461at2"/>
<dbReference type="Pfam" id="PF01757">
    <property type="entry name" value="Acyl_transf_3"/>
    <property type="match status" value="1"/>
</dbReference>
<keyword evidence="3" id="KW-0808">Transferase</keyword>
<name>A0A4R5KBA5_9MICC</name>
<dbReference type="GO" id="GO:0009103">
    <property type="term" value="P:lipopolysaccharide biosynthetic process"/>
    <property type="evidence" value="ECO:0007669"/>
    <property type="project" value="TreeGrafter"/>
</dbReference>
<feature type="transmembrane region" description="Helical" evidence="1">
    <location>
        <begin position="202"/>
        <end position="224"/>
    </location>
</feature>